<dbReference type="Pfam" id="PF20248">
    <property type="entry name" value="DUF6603"/>
    <property type="match status" value="1"/>
</dbReference>
<dbReference type="Proteomes" id="UP000279968">
    <property type="component" value="Unassembled WGS sequence"/>
</dbReference>
<keyword evidence="3" id="KW-1185">Reference proteome</keyword>
<evidence type="ECO:0000259" key="1">
    <source>
        <dbReference type="Pfam" id="PF20248"/>
    </source>
</evidence>
<name>A0A3A9ZV41_9ACTN</name>
<evidence type="ECO:0000313" key="3">
    <source>
        <dbReference type="Proteomes" id="UP000279968"/>
    </source>
</evidence>
<accession>A0A3A9ZV41</accession>
<protein>
    <recommendedName>
        <fullName evidence="1">DUF6603 domain-containing protein</fullName>
    </recommendedName>
</protein>
<comment type="caution">
    <text evidence="2">The sequence shown here is derived from an EMBL/GenBank/DDBJ whole genome shotgun (WGS) entry which is preliminary data.</text>
</comment>
<sequence length="1157" mass="120413">MPPDSPNPATDILSRLAAEAQNLVEPLVRGAQHEQGRRQLLLVLGWDLDQLTGYPVEEMADAAAAIGEAAAQLAEAASTPTQSLDGVLALVQDIAALVDAIRAVADLADAPGVQVPQDVEAALAAIGQSLVEFLLLEYLTNYHPTAHDVARALTLIHTSADYLADLTPPLGGADGQPVYRLPAAPPRFQLDRLADLLTDPVGTLRAAYLGPDGLSTADAARTAAGRIWRRLTPLLVALGAEVSHGADAPGAAERDPLRTLAVRFPLSAKDPDLALGALLQVLSDAEGGARLVVTPTGWAGHRFEGRSWAVEFTLAGQAAEFAIGREGVTLPAGGGALTAGVVVERLADAGGQPTVVGAATGTRLELGGIRVTAGLDLGSDGWDATIGVRFDAGALVVGDGDGDGFLAEVLPADGVRAPFEFALTWSRSGGLTLSGAAGLALSIPVHSALGPLHVQSIDLAIGTDGTTVTALAAGTVDVRLGPLVLAVERVGVEAVLSFPPGGGNLGPAALDLRFKPPSGAGVALDAGPVTGGGYLYFDPDAEQYAGVVQLEFQTIALTAVGLLTTRMPDGSDGFSLLMIIAAEFPPINLGFGFTLNGAGGILGINRTVNVDALRAGVKSRAIDSVMFPADPVANAPQIVSNLATYFPPAPGRFVFGPMARIGWGTPTLITLDLGLVLELPAPVRLLVLGKLRMTLPDERAPVVSIRMDVLGVIDFDRGEASVDATLHDSQVAGFALTGDMAMRMRWAANPTFALAAGGFHPRFAPPPGFPHLDRLALSLATGDNPRLRLEAYLALTSNTAQVGARVELYAAALGFSISGHLAFDALFRFTPFQFVVDMSGAMALRRGRDTLMAVTVDASLSGPNRWHASGRASFKIWIFEGSVSFDVTTGDAVEAAAITPVDLGLLLDGELEDPANWAAQLPPAGESLVTLRQIEPAPHELLAHPLGGLAFRQRAVPFGVHLDKAGQAPLVNGDRFDVTGLRVGADTTVKADVLREHFAPAYFLDLTDDEKLSRPSFEEMEAGRRFADPKPALDGEADLLPAATLGYETVIVDAPDAPARPAGVRTMDGPTSGRLAHTGPAGLAATRHTGARRFHAPTLGIGVTDTRYALRPTGQTAAPAATGERTSYTEVVQLMRELADDQPRALRIVPDLTRVDA</sequence>
<dbReference type="InterPro" id="IPR046538">
    <property type="entry name" value="DUF6603"/>
</dbReference>
<gene>
    <name evidence="2" type="ORF">D7193_26380</name>
</gene>
<feature type="domain" description="DUF6603" evidence="1">
    <location>
        <begin position="445"/>
        <end position="1009"/>
    </location>
</feature>
<dbReference type="OrthoDB" id="535891at2"/>
<dbReference type="EMBL" id="RBAN01000005">
    <property type="protein sequence ID" value="RKN52093.1"/>
    <property type="molecule type" value="Genomic_DNA"/>
</dbReference>
<dbReference type="AlphaFoldDB" id="A0A3A9ZV41"/>
<organism evidence="2 3">
    <name type="scientific">Micromonospora costi</name>
    <dbReference type="NCBI Taxonomy" id="1530042"/>
    <lineage>
        <taxon>Bacteria</taxon>
        <taxon>Bacillati</taxon>
        <taxon>Actinomycetota</taxon>
        <taxon>Actinomycetes</taxon>
        <taxon>Micromonosporales</taxon>
        <taxon>Micromonosporaceae</taxon>
        <taxon>Micromonospora</taxon>
    </lineage>
</organism>
<evidence type="ECO:0000313" key="2">
    <source>
        <dbReference type="EMBL" id="RKN52093.1"/>
    </source>
</evidence>
<reference evidence="2 3" key="1">
    <citation type="journal article" date="2015" name="Int. J. Syst. Evol. Microbiol.">
        <title>Micromonospora costi sp. nov., isolated from a leaf of Costus speciosus.</title>
        <authorList>
            <person name="Thawai C."/>
        </authorList>
    </citation>
    <scope>NUCLEOTIDE SEQUENCE [LARGE SCALE GENOMIC DNA]</scope>
    <source>
        <strain evidence="2 3">CS1-12</strain>
    </source>
</reference>
<proteinExistence type="predicted"/>
<dbReference type="RefSeq" id="WP_120782324.1">
    <property type="nucleotide sequence ID" value="NZ_JBHLUP010000005.1"/>
</dbReference>